<evidence type="ECO:0000259" key="2">
    <source>
        <dbReference type="PROSITE" id="PS50966"/>
    </source>
</evidence>
<dbReference type="Gene3D" id="3.90.320.10">
    <property type="match status" value="1"/>
</dbReference>
<protein>
    <submittedName>
        <fullName evidence="4">Uncharacterized protein LOC113084131</fullName>
    </submittedName>
</protein>
<dbReference type="GO" id="GO:0008270">
    <property type="term" value="F:zinc ion binding"/>
    <property type="evidence" value="ECO:0007669"/>
    <property type="project" value="UniProtKB-KW"/>
</dbReference>
<dbReference type="PANTHER" id="PTHR47526:SF3">
    <property type="entry name" value="PHD-TYPE DOMAIN-CONTAINING PROTEIN"/>
    <property type="match status" value="1"/>
</dbReference>
<dbReference type="Proteomes" id="UP000515129">
    <property type="component" value="Chromosome 5"/>
</dbReference>
<feature type="domain" description="SWIM-type" evidence="2">
    <location>
        <begin position="107"/>
        <end position="143"/>
    </location>
</feature>
<evidence type="ECO:0000313" key="3">
    <source>
        <dbReference type="Proteomes" id="UP000515129"/>
    </source>
</evidence>
<keyword evidence="1" id="KW-0479">Metal-binding</keyword>
<gene>
    <name evidence="4" type="primary">LOC113084131</name>
</gene>
<evidence type="ECO:0000256" key="1">
    <source>
        <dbReference type="PROSITE-ProRule" id="PRU00325"/>
    </source>
</evidence>
<keyword evidence="3" id="KW-1185">Reference proteome</keyword>
<dbReference type="SUPFAM" id="SSF52980">
    <property type="entry name" value="Restriction endonuclease-like"/>
    <property type="match status" value="1"/>
</dbReference>
<proteinExistence type="predicted"/>
<dbReference type="PANTHER" id="PTHR47526">
    <property type="entry name" value="ATP-DEPENDENT DNA HELICASE"/>
    <property type="match status" value="1"/>
</dbReference>
<dbReference type="GeneID" id="113084131"/>
<name>A0A6P6NPR2_CARAU</name>
<evidence type="ECO:0000313" key="4">
    <source>
        <dbReference type="RefSeq" id="XP_026110568.1"/>
    </source>
</evidence>
<dbReference type="AlphaFoldDB" id="A0A6P6NPR2"/>
<dbReference type="RefSeq" id="XP_026110568.1">
    <property type="nucleotide sequence ID" value="XM_026254783.1"/>
</dbReference>
<dbReference type="CDD" id="cd22343">
    <property type="entry name" value="PDDEXK_lambda_exonuclease-like"/>
    <property type="match status" value="1"/>
</dbReference>
<reference evidence="4" key="1">
    <citation type="submission" date="2025-08" db="UniProtKB">
        <authorList>
            <consortium name="RefSeq"/>
        </authorList>
    </citation>
    <scope>IDENTIFICATION</scope>
    <source>
        <strain evidence="4">Wakin</strain>
        <tissue evidence="4">Muscle</tissue>
    </source>
</reference>
<dbReference type="InterPro" id="IPR007527">
    <property type="entry name" value="Znf_SWIM"/>
</dbReference>
<sequence>MALEWQHSTEKLVKNCVLTIPHPSKVTSWADNMSIWPSITTSKIFSYFIDSMAVDGNAINNLKSSEAFRYLHSDKVGCVLLHDMGSLIYLKADVQPSQSVNNSSHNAWVLVTKTRDVETAGCTCIAGPGRSCSHSAAVLWKVENAVRQGKTGLACTDVQNCWNAGTKSNTGQQKIRDVSFRRHSRNNLYQPALQASSSSIVSTPSRKVKVHETLEEWKNYCPSTPIAALFTAPGSGLMQLTFNTSLPAQSAETSKAPLPLHHGDHNTQLECEKCRAFYTTYIDMTTTQFMYIEQHTKEQSREQLWHDMRRVRITASTAKNVPVQATTAPDKFLSEHLHPTFQGNAATRQGAEGEEHARQYLQDQGHDIDVKGLVVCPSEPWLAASPDGVMNRDTLLEIKCSVLVKNQSLTEALAAKSSEIKRMPTGEFHLSFNGPKGYYMQVQLGMHCTGLRQALLVIWSNTECLQLNVLYDQTFGGTYLKATLLLFHPHVAKSCR</sequence>
<dbReference type="PROSITE" id="PS50966">
    <property type="entry name" value="ZF_SWIM"/>
    <property type="match status" value="1"/>
</dbReference>
<accession>A0A6P6NPR2</accession>
<dbReference type="GO" id="GO:0006281">
    <property type="term" value="P:DNA repair"/>
    <property type="evidence" value="ECO:0007669"/>
    <property type="project" value="UniProtKB-ARBA"/>
</dbReference>
<dbReference type="KEGG" id="caua:113084131"/>
<dbReference type="Pfam" id="PF09588">
    <property type="entry name" value="YqaJ"/>
    <property type="match status" value="1"/>
</dbReference>
<keyword evidence="1" id="KW-0863">Zinc-finger</keyword>
<keyword evidence="1" id="KW-0862">Zinc</keyword>
<dbReference type="InterPro" id="IPR011335">
    <property type="entry name" value="Restrct_endonuc-II-like"/>
</dbReference>
<dbReference type="OrthoDB" id="8830353at2759"/>
<dbReference type="InterPro" id="IPR011604">
    <property type="entry name" value="PDDEXK-like_dom_sf"/>
</dbReference>
<organism evidence="3 4">
    <name type="scientific">Carassius auratus</name>
    <name type="common">Goldfish</name>
    <dbReference type="NCBI Taxonomy" id="7957"/>
    <lineage>
        <taxon>Eukaryota</taxon>
        <taxon>Metazoa</taxon>
        <taxon>Chordata</taxon>
        <taxon>Craniata</taxon>
        <taxon>Vertebrata</taxon>
        <taxon>Euteleostomi</taxon>
        <taxon>Actinopterygii</taxon>
        <taxon>Neopterygii</taxon>
        <taxon>Teleostei</taxon>
        <taxon>Ostariophysi</taxon>
        <taxon>Cypriniformes</taxon>
        <taxon>Cyprinidae</taxon>
        <taxon>Cyprininae</taxon>
        <taxon>Carassius</taxon>
    </lineage>
</organism>
<dbReference type="InterPro" id="IPR019080">
    <property type="entry name" value="YqaJ_viral_recombinase"/>
</dbReference>